<feature type="compositionally biased region" description="Polar residues" evidence="1">
    <location>
        <begin position="201"/>
        <end position="211"/>
    </location>
</feature>
<dbReference type="EMBL" id="MU251295">
    <property type="protein sequence ID" value="KAG9249663.1"/>
    <property type="molecule type" value="Genomic_DNA"/>
</dbReference>
<dbReference type="Proteomes" id="UP000887229">
    <property type="component" value="Unassembled WGS sequence"/>
</dbReference>
<evidence type="ECO:0000313" key="3">
    <source>
        <dbReference type="Proteomes" id="UP000887229"/>
    </source>
</evidence>
<proteinExistence type="predicted"/>
<evidence type="ECO:0000313" key="2">
    <source>
        <dbReference type="EMBL" id="KAG9249663.1"/>
    </source>
</evidence>
<gene>
    <name evidence="2" type="ORF">F5Z01DRAFT_631266</name>
</gene>
<name>A0A9P7ZDW8_9HYPO</name>
<organism evidence="2 3">
    <name type="scientific">Emericellopsis atlantica</name>
    <dbReference type="NCBI Taxonomy" id="2614577"/>
    <lineage>
        <taxon>Eukaryota</taxon>
        <taxon>Fungi</taxon>
        <taxon>Dikarya</taxon>
        <taxon>Ascomycota</taxon>
        <taxon>Pezizomycotina</taxon>
        <taxon>Sordariomycetes</taxon>
        <taxon>Hypocreomycetidae</taxon>
        <taxon>Hypocreales</taxon>
        <taxon>Bionectriaceae</taxon>
        <taxon>Emericellopsis</taxon>
    </lineage>
</organism>
<feature type="region of interest" description="Disordered" evidence="1">
    <location>
        <begin position="40"/>
        <end position="141"/>
    </location>
</feature>
<feature type="compositionally biased region" description="Polar residues" evidence="1">
    <location>
        <begin position="70"/>
        <end position="80"/>
    </location>
</feature>
<feature type="region of interest" description="Disordered" evidence="1">
    <location>
        <begin position="278"/>
        <end position="339"/>
    </location>
</feature>
<dbReference type="GeneID" id="70292678"/>
<dbReference type="OrthoDB" id="5380370at2759"/>
<accession>A0A9P7ZDW8</accession>
<reference evidence="2" key="1">
    <citation type="journal article" date="2021" name="IMA Fungus">
        <title>Genomic characterization of three marine fungi, including Emericellopsis atlantica sp. nov. with signatures of a generalist lifestyle and marine biomass degradation.</title>
        <authorList>
            <person name="Hagestad O.C."/>
            <person name="Hou L."/>
            <person name="Andersen J.H."/>
            <person name="Hansen E.H."/>
            <person name="Altermark B."/>
            <person name="Li C."/>
            <person name="Kuhnert E."/>
            <person name="Cox R.J."/>
            <person name="Crous P.W."/>
            <person name="Spatafora J.W."/>
            <person name="Lail K."/>
            <person name="Amirebrahimi M."/>
            <person name="Lipzen A."/>
            <person name="Pangilinan J."/>
            <person name="Andreopoulos W."/>
            <person name="Hayes R.D."/>
            <person name="Ng V."/>
            <person name="Grigoriev I.V."/>
            <person name="Jackson S.A."/>
            <person name="Sutton T.D.S."/>
            <person name="Dobson A.D.W."/>
            <person name="Rama T."/>
        </authorList>
    </citation>
    <scope>NUCLEOTIDE SEQUENCE</scope>
    <source>
        <strain evidence="2">TS7</strain>
    </source>
</reference>
<feature type="region of interest" description="Disordered" evidence="1">
    <location>
        <begin position="166"/>
        <end position="223"/>
    </location>
</feature>
<feature type="compositionally biased region" description="Basic and acidic residues" evidence="1">
    <location>
        <begin position="300"/>
        <end position="319"/>
    </location>
</feature>
<dbReference type="AlphaFoldDB" id="A0A9P7ZDW8"/>
<evidence type="ECO:0000256" key="1">
    <source>
        <dbReference type="SAM" id="MobiDB-lite"/>
    </source>
</evidence>
<sequence length="339" mass="37802">MASGDHGHAKGGSQAFYDSFRWLEDDGALDLRLGLSSYHHDIQEQPSPAPKEEEPVFSRRPSFRHRVSMNKATLSRSPLSGSRPGTKDNAAPSLKSVNSFGPGTGAGHVRKASRALSLMSLNKQPAPEPPAMIDPDAAHYQDPNTRMTLRHYVASPQKFDEALTYGFPSLNESNGSERKQSKDNGFGAYKLRTFLDDDQSSTHSNDSTVSDPDSPKTPPIMDKPVPAHPLRMHTEPIVPTLFGVTKTVDNPREMTMRMTLTRPDLRAHDEQIYGWQQKPAPARKSHVRTDSCVPPTLPRQDSRTKDMEQHFATLDREGNTDSAPENGGLRRFWKRVRRS</sequence>
<protein>
    <submittedName>
        <fullName evidence="2">Uncharacterized protein</fullName>
    </submittedName>
</protein>
<keyword evidence="3" id="KW-1185">Reference proteome</keyword>
<comment type="caution">
    <text evidence="2">The sequence shown here is derived from an EMBL/GenBank/DDBJ whole genome shotgun (WGS) entry which is preliminary data.</text>
</comment>
<dbReference type="RefSeq" id="XP_046113587.1">
    <property type="nucleotide sequence ID" value="XM_046261775.1"/>
</dbReference>